<sequence length="1038" mass="118510">MPLGQNPSGKTIERDTQSDTIAISNRGSNQEVKLFHSLNQFIELVSNETIRAGNRERGRSSDKCVSNYLRLNLLSYLRQLQQYPECCEGHREVLIQWWVTLLNFLNSDLKTSSTQSISFPHPLLSIETVSVCLESVSRLMSSLMILPKVPVRHTEIYSHHILLTIHYVTNRLILIAKSGKQSKNSADNQSFLHFLNSYSSLLRSFLGKLNAYAFFYLPDEFHFDTQALLAITSNVAFQDNEGEKIFSWKRRSFFVPKNARSRLDPKDLDNRDTKFFKIVVSYLRNDSVLMAFYWHYWYIVLRFLAKYELINDSELNLDLLPGASILLDHVTCIFLRNDLNRFTKFVQSANKNKASNAVFNVSDTMPDSSAASSDVFMTNEMLNEFVFTNFSILRLWECLRSLAGCFQGDPNMTRLLRLHDLSQLKQVTEISAYDHSMANVIYNKALQFMIFQFESSSLAEILNWDIWCQGILAMLRTLNGNCQVVALLCLFNNWTYIPSAVQNQITTDLLDSLWFSLTTECDFQLSKVLFFKLLVFRVIPSADQLSKQFLKRRLESMFNEMCFLDSQLDEVERDRKQDVLLFYGNRKFFLVQSKQREEEDLICRAEREPKSKAKRTYQNFPSVLSTANVRPALILKGGRYPYDVFDEMVVKAALLLAEKRRKDSETPLPKIDDSSSRNINDSTSYENKSSKFSPSISSALGSWFSRLSTATDNPIKKLSSSQRRDSEKSANAGAEQAFENGVSLPSCQSTDMLSMYSTVSSLATGRTNASDEQLGNNDRNALENTSRPDSRAAMNNERLQPDQRKKKKLLSPVELKYTCGITEHTTITTLFKALNVPCESMLSKVEKANVKWSVVTAKTYDKPLPKPADMAVEAFIEDMRNKALQSFEDGNIAVERFHSHTKSSNESTLLSNFSDNSLLPRPDYSILGLGNQTVPAKDPEQAPPVENIALGANLPDGVADRFSNNHDDGKARTLKRNRNMQLETRITKLSTLLRMFNQTVGEYYEHQNFINHGSIFIEFELKAHLGPQYTPDQFKRSI</sequence>
<dbReference type="EMBL" id="CP059271">
    <property type="protein sequence ID" value="QLQ80835.1"/>
    <property type="molecule type" value="Genomic_DNA"/>
</dbReference>
<dbReference type="InterPro" id="IPR013887">
    <property type="entry name" value="UPF0592"/>
</dbReference>
<feature type="compositionally biased region" description="Polar residues" evidence="1">
    <location>
        <begin position="764"/>
        <end position="787"/>
    </location>
</feature>
<name>A0A7H9HWJ2_9SACH</name>
<feature type="compositionally biased region" description="Low complexity" evidence="1">
    <location>
        <begin position="676"/>
        <end position="695"/>
    </location>
</feature>
<organism evidence="2 3">
    <name type="scientific">Torulaspora globosa</name>
    <dbReference type="NCBI Taxonomy" id="48254"/>
    <lineage>
        <taxon>Eukaryota</taxon>
        <taxon>Fungi</taxon>
        <taxon>Dikarya</taxon>
        <taxon>Ascomycota</taxon>
        <taxon>Saccharomycotina</taxon>
        <taxon>Saccharomycetes</taxon>
        <taxon>Saccharomycetales</taxon>
        <taxon>Saccharomycetaceae</taxon>
        <taxon>Torulaspora</taxon>
    </lineage>
</organism>
<feature type="region of interest" description="Disordered" evidence="1">
    <location>
        <begin position="663"/>
        <end position="695"/>
    </location>
</feature>
<evidence type="ECO:0000313" key="3">
    <source>
        <dbReference type="Proteomes" id="UP000510647"/>
    </source>
</evidence>
<evidence type="ECO:0000313" key="2">
    <source>
        <dbReference type="EMBL" id="QLQ80835.1"/>
    </source>
</evidence>
<accession>A0A7H9HWJ2</accession>
<dbReference type="AlphaFoldDB" id="A0A7H9HWJ2"/>
<proteinExistence type="predicted"/>
<feature type="region of interest" description="Disordered" evidence="1">
    <location>
        <begin position="714"/>
        <end position="737"/>
    </location>
</feature>
<dbReference type="OrthoDB" id="296767at2759"/>
<reference evidence="2 3" key="1">
    <citation type="submission" date="2020-06" db="EMBL/GenBank/DDBJ databases">
        <title>The yeast mating-type switching endonuclease HO is a domesticated member of an unorthodox homing genetic element family.</title>
        <authorList>
            <person name="Coughlan A.Y."/>
            <person name="Lombardi L."/>
            <person name="Braun-Galleani S."/>
            <person name="Martos A.R."/>
            <person name="Galeote V."/>
            <person name="Bigey F."/>
            <person name="Dequin S."/>
            <person name="Byrne K.P."/>
            <person name="Wolfe K.H."/>
        </authorList>
    </citation>
    <scope>NUCLEOTIDE SEQUENCE [LARGE SCALE GENOMIC DNA]</scope>
    <source>
        <strain evidence="2 3">CBS2947</strain>
    </source>
</reference>
<keyword evidence="3" id="KW-1185">Reference proteome</keyword>
<feature type="compositionally biased region" description="Basic and acidic residues" evidence="1">
    <location>
        <begin position="663"/>
        <end position="675"/>
    </location>
</feature>
<dbReference type="Proteomes" id="UP000510647">
    <property type="component" value="Chromosome 5"/>
</dbReference>
<feature type="region of interest" description="Disordered" evidence="1">
    <location>
        <begin position="764"/>
        <end position="807"/>
    </location>
</feature>
<gene>
    <name evidence="2" type="ORF">HG537_0E01900</name>
</gene>
<protein>
    <submittedName>
        <fullName evidence="2">Uncharacterized protein</fullName>
    </submittedName>
</protein>
<evidence type="ECO:0000256" key="1">
    <source>
        <dbReference type="SAM" id="MobiDB-lite"/>
    </source>
</evidence>
<dbReference type="Pfam" id="PF08578">
    <property type="entry name" value="DUF1765"/>
    <property type="match status" value="1"/>
</dbReference>